<feature type="domain" description="EGF-like" evidence="9">
    <location>
        <begin position="634"/>
        <end position="671"/>
    </location>
</feature>
<evidence type="ECO:0000256" key="4">
    <source>
        <dbReference type="ARBA" id="ARBA00022989"/>
    </source>
</evidence>
<feature type="domain" description="Laminin G" evidence="8">
    <location>
        <begin position="26"/>
        <end position="210"/>
    </location>
</feature>
<dbReference type="PROSITE" id="PS50025">
    <property type="entry name" value="LAM_G_DOMAIN"/>
    <property type="match status" value="6"/>
</dbReference>
<evidence type="ECO:0000313" key="11">
    <source>
        <dbReference type="Proteomes" id="UP000242188"/>
    </source>
</evidence>
<feature type="domain" description="EGF-like" evidence="9">
    <location>
        <begin position="1065"/>
        <end position="1102"/>
    </location>
</feature>
<dbReference type="GO" id="GO:0016020">
    <property type="term" value="C:membrane"/>
    <property type="evidence" value="ECO:0007669"/>
    <property type="project" value="UniProtKB-SubCell"/>
</dbReference>
<keyword evidence="4" id="KW-1133">Transmembrane helix</keyword>
<feature type="domain" description="Laminin G" evidence="8">
    <location>
        <begin position="450"/>
        <end position="631"/>
    </location>
</feature>
<proteinExistence type="predicted"/>
<keyword evidence="6" id="KW-1015">Disulfide bond</keyword>
<dbReference type="CDD" id="cd00110">
    <property type="entry name" value="LamG"/>
    <property type="match status" value="6"/>
</dbReference>
<evidence type="ECO:0000256" key="3">
    <source>
        <dbReference type="ARBA" id="ARBA00022692"/>
    </source>
</evidence>
<feature type="domain" description="Laminin G" evidence="8">
    <location>
        <begin position="877"/>
        <end position="1055"/>
    </location>
</feature>
<evidence type="ECO:0000259" key="9">
    <source>
        <dbReference type="PROSITE" id="PS50026"/>
    </source>
</evidence>
<evidence type="ECO:0000259" key="8">
    <source>
        <dbReference type="PROSITE" id="PS50025"/>
    </source>
</evidence>
<dbReference type="PANTHER" id="PTHR15036">
    <property type="entry name" value="PIKACHURIN-LIKE PROTEIN"/>
    <property type="match status" value="1"/>
</dbReference>
<dbReference type="InterPro" id="IPR013320">
    <property type="entry name" value="ConA-like_dom_sf"/>
</dbReference>
<accession>A0A210PI37</accession>
<dbReference type="SMART" id="SM00181">
    <property type="entry name" value="EGF"/>
    <property type="match status" value="3"/>
</dbReference>
<keyword evidence="11" id="KW-1185">Reference proteome</keyword>
<dbReference type="InterPro" id="IPR001791">
    <property type="entry name" value="Laminin_G"/>
</dbReference>
<dbReference type="PROSITE" id="PS50026">
    <property type="entry name" value="EGF_3"/>
    <property type="match status" value="3"/>
</dbReference>
<name>A0A210PI37_MIZYE</name>
<comment type="caution">
    <text evidence="10">The sequence shown here is derived from an EMBL/GenBank/DDBJ whole genome shotgun (WGS) entry which is preliminary data.</text>
</comment>
<dbReference type="Pfam" id="PF02210">
    <property type="entry name" value="Laminin_G_2"/>
    <property type="match status" value="6"/>
</dbReference>
<feature type="domain" description="EGF-like" evidence="9">
    <location>
        <begin position="206"/>
        <end position="244"/>
    </location>
</feature>
<feature type="domain" description="Laminin G" evidence="8">
    <location>
        <begin position="674"/>
        <end position="866"/>
    </location>
</feature>
<keyword evidence="5" id="KW-0472">Membrane</keyword>
<gene>
    <name evidence="10" type="ORF">KP79_PYT10079</name>
</gene>
<evidence type="ECO:0000256" key="5">
    <source>
        <dbReference type="ARBA" id="ARBA00023136"/>
    </source>
</evidence>
<dbReference type="EMBL" id="NEDP02076669">
    <property type="protein sequence ID" value="OWF36150.1"/>
    <property type="molecule type" value="Genomic_DNA"/>
</dbReference>
<feature type="domain" description="Laminin G" evidence="8">
    <location>
        <begin position="251"/>
        <end position="443"/>
    </location>
</feature>
<keyword evidence="2 7" id="KW-0245">EGF-like domain</keyword>
<reference evidence="10 11" key="1">
    <citation type="journal article" date="2017" name="Nat. Ecol. Evol.">
        <title>Scallop genome provides insights into evolution of bilaterian karyotype and development.</title>
        <authorList>
            <person name="Wang S."/>
            <person name="Zhang J."/>
            <person name="Jiao W."/>
            <person name="Li J."/>
            <person name="Xun X."/>
            <person name="Sun Y."/>
            <person name="Guo X."/>
            <person name="Huan P."/>
            <person name="Dong B."/>
            <person name="Zhang L."/>
            <person name="Hu X."/>
            <person name="Sun X."/>
            <person name="Wang J."/>
            <person name="Zhao C."/>
            <person name="Wang Y."/>
            <person name="Wang D."/>
            <person name="Huang X."/>
            <person name="Wang R."/>
            <person name="Lv J."/>
            <person name="Li Y."/>
            <person name="Zhang Z."/>
            <person name="Liu B."/>
            <person name="Lu W."/>
            <person name="Hui Y."/>
            <person name="Liang J."/>
            <person name="Zhou Z."/>
            <person name="Hou R."/>
            <person name="Li X."/>
            <person name="Liu Y."/>
            <person name="Li H."/>
            <person name="Ning X."/>
            <person name="Lin Y."/>
            <person name="Zhao L."/>
            <person name="Xing Q."/>
            <person name="Dou J."/>
            <person name="Li Y."/>
            <person name="Mao J."/>
            <person name="Guo H."/>
            <person name="Dou H."/>
            <person name="Li T."/>
            <person name="Mu C."/>
            <person name="Jiang W."/>
            <person name="Fu Q."/>
            <person name="Fu X."/>
            <person name="Miao Y."/>
            <person name="Liu J."/>
            <person name="Yu Q."/>
            <person name="Li R."/>
            <person name="Liao H."/>
            <person name="Li X."/>
            <person name="Kong Y."/>
            <person name="Jiang Z."/>
            <person name="Chourrout D."/>
            <person name="Li R."/>
            <person name="Bao Z."/>
        </authorList>
    </citation>
    <scope>NUCLEOTIDE SEQUENCE [LARGE SCALE GENOMIC DNA]</scope>
    <source>
        <strain evidence="10 11">PY_sf001</strain>
    </source>
</reference>
<dbReference type="FunFam" id="2.10.25.10:FF:000015">
    <property type="entry name" value="neurexin-1 isoform X1"/>
    <property type="match status" value="1"/>
</dbReference>
<evidence type="ECO:0000313" key="10">
    <source>
        <dbReference type="EMBL" id="OWF36150.1"/>
    </source>
</evidence>
<evidence type="ECO:0000256" key="2">
    <source>
        <dbReference type="ARBA" id="ARBA00022536"/>
    </source>
</evidence>
<sequence>MKMHKFAADINLFGVFYLFYLSLVSSFDLNSPTDSFAKYQKWNPCQNGSIHLEFKTKDMSVLILYMDDGGHSDYFELKLLTGSLHLRFTLGSAPMRINVGQRLNDNRWHKISIKRNRKNITLVVDSQSYTRTYHSTDQDFGYYATNSPVFVGGISNEYEDKTSSLTLPAIYLEPRFTGSIRNILYSNCGGPPMRPELLDYRGIVSENDQCVVSDPCQHGGICVTHDEGVACNCSYTDFEGEFCSQKRAPSEVTFFGSQYFMYEWPAKGAPTSNTDEVSLYFRTRQPSGLLFYTGQGSDFLIVSLKNGGVSVTVNLGSGTYDSEIRPHAYRFDDNHWHHVHVKRKTRELTRQNGYTGIDIMVDGGFKKSGTTAGDFTMLSSRLLYVGGSPNPSTLYGARVQTNFKGCMKKVIYKSDSVTLDLTTLAIEQSDILKVVGDVVFNKCHDIVESQPVTFTTPESYIILPSWEVGSAGGSLSFAFMTNEPNGVVMYNSGTQNSDFFAFEIQDRFMYLIIDLGSGAMRIQVSMQPVSDAKLHEVSLEHIGRRGWILFDGQRVNYTVRGENSNLDMVGVLYVGGVNDYKEKYQLPKEMWAGMLGYGFVGCMQDVVINGNKMDLLNAARKQSKTDIVNFCRPSEPQCMTRPCINNGQCSEGWNRYVCDCKATRYVGDFCQTEAATLAFDSAQFMKITLDKESHTEAEDISLRFRTQHPNGLLFMTSSYRSFDSMALYLENGLVKLEIRVGSGSKILTIGRRRLDDDQWHTVIIKRRGSQVELSLDNDNPIGDYIPVSYTMVLYVKNLVLGYADSLPRNARELNLRRMEVGRMVQDDNRLRQYSGFVGSMQQFIFNGHHFFEMAKSQDIQNIETTARFLTDEPMLMNPVTFKSKEAYAQLEKLSAYLEFSVYFKFKTTEPDGLIMYNGGRGQDFLAFELQGGYLHYVYNTGAGAKRVVVNTINRLSDNEWHDVRLLRPVMDKQTIRVDDQHPTVENMHGSDTLHFNLEGMLYVGGVSKTMYNSLPKLISSRHGFQGCLASLDLNGPRPDILNDSIKVFSSIARGCQGLKALIDRPSNNCHQYACLNEGRCVQQWNSYTCDCDMTSYTGPMCTDASVSYTFGLGTPGILIYNYPESKRTNTKYDQMALGFRTMQRNALLVRVESITNEDYIEVQLVDGNVFVVYNMGTDNHPLGQLLRKHNNGNYHVIRFTRSGANATLQINEGPIVHKNPTGEQLSVFNEQARIYIGGYKNSTGIHRQFVGTLQGLVFNGISVLEMASRNDSRITVEGKVKLTIPDRNANIQSTMGIRLLQTLQRLIHWLMVVNHNHNHFG</sequence>
<dbReference type="PANTHER" id="PTHR15036:SF89">
    <property type="entry name" value="NEUREXIN 1, ISOFORM F"/>
    <property type="match status" value="1"/>
</dbReference>
<dbReference type="CDD" id="cd00054">
    <property type="entry name" value="EGF_CA"/>
    <property type="match status" value="3"/>
</dbReference>
<evidence type="ECO:0000256" key="7">
    <source>
        <dbReference type="PROSITE-ProRule" id="PRU00076"/>
    </source>
</evidence>
<keyword evidence="3" id="KW-0812">Transmembrane</keyword>
<evidence type="ECO:0000256" key="1">
    <source>
        <dbReference type="ARBA" id="ARBA00004370"/>
    </source>
</evidence>
<evidence type="ECO:0000256" key="6">
    <source>
        <dbReference type="ARBA" id="ARBA00023157"/>
    </source>
</evidence>
<dbReference type="Proteomes" id="UP000242188">
    <property type="component" value="Unassembled WGS sequence"/>
</dbReference>
<dbReference type="STRING" id="6573.A0A210PI37"/>
<feature type="domain" description="Laminin G" evidence="8">
    <location>
        <begin position="1107"/>
        <end position="1280"/>
    </location>
</feature>
<dbReference type="InterPro" id="IPR050372">
    <property type="entry name" value="Neurexin-related_CASP"/>
</dbReference>
<organism evidence="10 11">
    <name type="scientific">Mizuhopecten yessoensis</name>
    <name type="common">Japanese scallop</name>
    <name type="synonym">Patinopecten yessoensis</name>
    <dbReference type="NCBI Taxonomy" id="6573"/>
    <lineage>
        <taxon>Eukaryota</taxon>
        <taxon>Metazoa</taxon>
        <taxon>Spiralia</taxon>
        <taxon>Lophotrochozoa</taxon>
        <taxon>Mollusca</taxon>
        <taxon>Bivalvia</taxon>
        <taxon>Autobranchia</taxon>
        <taxon>Pteriomorphia</taxon>
        <taxon>Pectinida</taxon>
        <taxon>Pectinoidea</taxon>
        <taxon>Pectinidae</taxon>
        <taxon>Mizuhopecten</taxon>
    </lineage>
</organism>
<dbReference type="SUPFAM" id="SSF49899">
    <property type="entry name" value="Concanavalin A-like lectins/glucanases"/>
    <property type="match status" value="6"/>
</dbReference>
<dbReference type="OrthoDB" id="6275838at2759"/>
<dbReference type="Gene3D" id="2.60.120.200">
    <property type="match status" value="6"/>
</dbReference>
<comment type="subcellular location">
    <subcellularLocation>
        <location evidence="1">Membrane</location>
    </subcellularLocation>
</comment>
<dbReference type="InterPro" id="IPR000742">
    <property type="entry name" value="EGF"/>
</dbReference>
<dbReference type="SMART" id="SM00282">
    <property type="entry name" value="LamG"/>
    <property type="match status" value="6"/>
</dbReference>
<dbReference type="Gene3D" id="2.10.25.10">
    <property type="entry name" value="Laminin"/>
    <property type="match status" value="3"/>
</dbReference>
<protein>
    <submittedName>
        <fullName evidence="10">Neurexin-1a</fullName>
    </submittedName>
</protein>
<comment type="caution">
    <text evidence="7">Lacks conserved residue(s) required for the propagation of feature annotation.</text>
</comment>